<dbReference type="AlphaFoldDB" id="A0A9D7S7U5"/>
<protein>
    <recommendedName>
        <fullName evidence="3">RiboL-PSP-HEPN domain-containing protein</fullName>
    </recommendedName>
</protein>
<proteinExistence type="predicted"/>
<dbReference type="EMBL" id="JADKFW010000004">
    <property type="protein sequence ID" value="MBK9716798.1"/>
    <property type="molecule type" value="Genomic_DNA"/>
</dbReference>
<evidence type="ECO:0000313" key="2">
    <source>
        <dbReference type="Proteomes" id="UP000808349"/>
    </source>
</evidence>
<comment type="caution">
    <text evidence="1">The sequence shown here is derived from an EMBL/GenBank/DDBJ whole genome shotgun (WGS) entry which is preliminary data.</text>
</comment>
<sequence length="263" mass="31561">MTLKHIRRKFLNEYTKDDWDNISKFSTLIPFERAKDINKLKSKSIKNSQTFFLKLGENLIAKGHCIKSNGKYYTFPEPDIILIYFSNAQVSLKEFIHIKRLLLPKLNFEEYNIEGFLHEYYKFYGAFCNTVINLFCSLESFMNSLIPTDFIYERKSKNKTECFNCRQIQECISFDEKMKEVNFNIHKISFEKKHPTLWSRIQNLKEIRNKIVHVKKSDNNIQHEDITKLTLSVNFDDYFEVVFKFMNFYKPNYIQECDCGEEE</sequence>
<name>A0A9D7S7U5_9BACT</name>
<accession>A0A9D7S7U5</accession>
<evidence type="ECO:0008006" key="3">
    <source>
        <dbReference type="Google" id="ProtNLM"/>
    </source>
</evidence>
<evidence type="ECO:0000313" key="1">
    <source>
        <dbReference type="EMBL" id="MBK9716798.1"/>
    </source>
</evidence>
<reference evidence="1 2" key="1">
    <citation type="submission" date="2020-10" db="EMBL/GenBank/DDBJ databases">
        <title>Connecting structure to function with the recovery of over 1000 high-quality activated sludge metagenome-assembled genomes encoding full-length rRNA genes using long-read sequencing.</title>
        <authorList>
            <person name="Singleton C.M."/>
            <person name="Petriglieri F."/>
            <person name="Kristensen J.M."/>
            <person name="Kirkegaard R.H."/>
            <person name="Michaelsen T.Y."/>
            <person name="Andersen M.H."/>
            <person name="Karst S.M."/>
            <person name="Dueholm M.S."/>
            <person name="Nielsen P.H."/>
            <person name="Albertsen M."/>
        </authorList>
    </citation>
    <scope>NUCLEOTIDE SEQUENCE [LARGE SCALE GENOMIC DNA]</scope>
    <source>
        <strain evidence="1">Ribe_18-Q3-R11-54_BAT3C.373</strain>
    </source>
</reference>
<dbReference type="Proteomes" id="UP000808349">
    <property type="component" value="Unassembled WGS sequence"/>
</dbReference>
<organism evidence="1 2">
    <name type="scientific">Candidatus Defluviibacterium haderslevense</name>
    <dbReference type="NCBI Taxonomy" id="2981993"/>
    <lineage>
        <taxon>Bacteria</taxon>
        <taxon>Pseudomonadati</taxon>
        <taxon>Bacteroidota</taxon>
        <taxon>Saprospiria</taxon>
        <taxon>Saprospirales</taxon>
        <taxon>Saprospiraceae</taxon>
        <taxon>Candidatus Defluviibacterium</taxon>
    </lineage>
</organism>
<gene>
    <name evidence="1" type="ORF">IPO85_04655</name>
</gene>